<accession>A0A934T0S9</accession>
<keyword evidence="1 2" id="KW-0143">Chaperone</keyword>
<evidence type="ECO:0000256" key="1">
    <source>
        <dbReference type="ARBA" id="ARBA00023186"/>
    </source>
</evidence>
<comment type="subcellular location">
    <subcellularLocation>
        <location evidence="2">Cytoplasm</location>
    </subcellularLocation>
</comment>
<evidence type="ECO:0000313" key="4">
    <source>
        <dbReference type="Proteomes" id="UP000622890"/>
    </source>
</evidence>
<protein>
    <recommendedName>
        <fullName evidence="2">Urease accessory protein UreD</fullName>
    </recommendedName>
</protein>
<gene>
    <name evidence="2" type="primary">ureD</name>
    <name evidence="3" type="ORF">JJB74_28740</name>
</gene>
<comment type="subunit">
    <text evidence="2">UreD, UreF and UreG form a complex that acts as a GTP-hydrolysis-dependent molecular chaperone, activating the urease apoprotein by helping to assemble the nickel containing metallocenter of UreC. The UreE protein probably delivers the nickel.</text>
</comment>
<proteinExistence type="inferred from homology"/>
<dbReference type="AlphaFoldDB" id="A0A934T0S9"/>
<keyword evidence="2" id="KW-0996">Nickel insertion</keyword>
<dbReference type="RefSeq" id="WP_200597992.1">
    <property type="nucleotide sequence ID" value="NZ_JAEPBG010000024.1"/>
</dbReference>
<dbReference type="Pfam" id="PF01774">
    <property type="entry name" value="UreD"/>
    <property type="match status" value="1"/>
</dbReference>
<dbReference type="GO" id="GO:0016151">
    <property type="term" value="F:nickel cation binding"/>
    <property type="evidence" value="ECO:0007669"/>
    <property type="project" value="UniProtKB-UniRule"/>
</dbReference>
<comment type="caution">
    <text evidence="3">The sequence shown here is derived from an EMBL/GenBank/DDBJ whole genome shotgun (WGS) entry which is preliminary data.</text>
</comment>
<organism evidence="3 4">
    <name type="scientific">Noviherbaspirillum pedocola</name>
    <dbReference type="NCBI Taxonomy" id="2801341"/>
    <lineage>
        <taxon>Bacteria</taxon>
        <taxon>Pseudomonadati</taxon>
        <taxon>Pseudomonadota</taxon>
        <taxon>Betaproteobacteria</taxon>
        <taxon>Burkholderiales</taxon>
        <taxon>Oxalobacteraceae</taxon>
        <taxon>Noviherbaspirillum</taxon>
    </lineage>
</organism>
<dbReference type="Proteomes" id="UP000622890">
    <property type="component" value="Unassembled WGS sequence"/>
</dbReference>
<name>A0A934T0S9_9BURK</name>
<dbReference type="HAMAP" id="MF_01384">
    <property type="entry name" value="UreD"/>
    <property type="match status" value="1"/>
</dbReference>
<dbReference type="EMBL" id="JAEPBG010000024">
    <property type="protein sequence ID" value="MBK4738621.1"/>
    <property type="molecule type" value="Genomic_DNA"/>
</dbReference>
<reference evidence="3" key="1">
    <citation type="submission" date="2021-01" db="EMBL/GenBank/DDBJ databases">
        <title>Genome sequence of strain Noviherbaspirillum sp. DKR-6.</title>
        <authorList>
            <person name="Chaudhary D.K."/>
        </authorList>
    </citation>
    <scope>NUCLEOTIDE SEQUENCE</scope>
    <source>
        <strain evidence="3">DKR-6</strain>
    </source>
</reference>
<evidence type="ECO:0000256" key="2">
    <source>
        <dbReference type="HAMAP-Rule" id="MF_01384"/>
    </source>
</evidence>
<evidence type="ECO:0000313" key="3">
    <source>
        <dbReference type="EMBL" id="MBK4738621.1"/>
    </source>
</evidence>
<keyword evidence="2" id="KW-0963">Cytoplasm</keyword>
<comment type="similarity">
    <text evidence="2">Belongs to the UreD family.</text>
</comment>
<sequence length="310" mass="32362">MNGTHIAPQVDLRFECRAGGGTFLARQYAGYPFHVGRILRRPDAPPSAATVLIQSCSGGLFEHDRVAARVKVCAGAGARVGNAAATVVHSMTGGEAVSKVLLEAEPDAWLEYAPALTILFPGARLVNSVDVVLHQKSLVILADSFLAHDPSAQAKPFDALDTCLAVHDETGRILVRDRVRLDGVLWAGAAAGVSASFRAHGSFAVLQRGADSVELTSVLHAAIGEQKGVYAGVGALPNRCGVLVRVLADSGEPLRQALLRVTEAMRGVFGHRAALPNADAMPAVQAIKSNGGRRAVAHAAENPEIGIVNS</sequence>
<comment type="function">
    <text evidence="2">Required for maturation of urease via the functional incorporation of the urease nickel metallocenter.</text>
</comment>
<dbReference type="GO" id="GO:0005737">
    <property type="term" value="C:cytoplasm"/>
    <property type="evidence" value="ECO:0007669"/>
    <property type="project" value="UniProtKB-SubCell"/>
</dbReference>
<keyword evidence="4" id="KW-1185">Reference proteome</keyword>
<dbReference type="InterPro" id="IPR002669">
    <property type="entry name" value="UreD"/>
</dbReference>